<dbReference type="Pfam" id="PF19300">
    <property type="entry name" value="BPD_transp_1_N"/>
    <property type="match status" value="1"/>
</dbReference>
<comment type="similarity">
    <text evidence="10">Belongs to the binding-protein-dependent transport system permease family. OppBC subfamily.</text>
</comment>
<sequence>MKKYIAGRFLQLIPVLLGITFLTFALLSLTPGDPAQKKLSAQGVAVSKEILEETRREMGLDRPWGLRYFNWLSDLIHGDMGNSYKDGTSVAKKLIKAMKYTGILSFSAFLSALVISIPLGVYCGVKKNGALDRVMKWFCLAGNAVPGFLLAVLLMYFFCLRIQAFPVIAKGSVKGLFLPTLTLALPLSCRLIRQVRSSVLNQIGMEYIDGAKARGVLKPYILIFHILQNAMISILTVAGLSFGTLLGGSVVIETIFMWPGMGKLVMDAITARDYPVVQGFVMVMAVIYVVINLIVDICYHLLDPRLEEL</sequence>
<comment type="subcellular location">
    <subcellularLocation>
        <location evidence="1 13">Cell membrane</location>
        <topology evidence="1 13">Multi-pass membrane protein</topology>
    </subcellularLocation>
</comment>
<feature type="domain" description="ABC transmembrane type-1" evidence="14">
    <location>
        <begin position="98"/>
        <end position="299"/>
    </location>
</feature>
<evidence type="ECO:0000256" key="7">
    <source>
        <dbReference type="ARBA" id="ARBA00023065"/>
    </source>
</evidence>
<keyword evidence="6 13" id="KW-1133">Transmembrane helix</keyword>
<keyword evidence="7" id="KW-0406">Ion transport</keyword>
<dbReference type="SUPFAM" id="SSF161098">
    <property type="entry name" value="MetI-like"/>
    <property type="match status" value="1"/>
</dbReference>
<keyword evidence="9 13" id="KW-0472">Membrane</keyword>
<feature type="transmembrane region" description="Helical" evidence="13">
    <location>
        <begin position="103"/>
        <end position="125"/>
    </location>
</feature>
<evidence type="ECO:0000256" key="8">
    <source>
        <dbReference type="ARBA" id="ARBA00023112"/>
    </source>
</evidence>
<dbReference type="InterPro" id="IPR045621">
    <property type="entry name" value="BPD_transp_1_N"/>
</dbReference>
<accession>A0ABY7AI62</accession>
<comment type="subunit">
    <text evidence="11">The complex is composed of two ATP-binding proteins (NikD and NikE), two transmembrane proteins (NikB and NikC) and a solute-binding protein (NikA).</text>
</comment>
<dbReference type="InterPro" id="IPR035906">
    <property type="entry name" value="MetI-like_sf"/>
</dbReference>
<dbReference type="InterPro" id="IPR000515">
    <property type="entry name" value="MetI-like"/>
</dbReference>
<protein>
    <recommendedName>
        <fullName evidence="12">Nickel import system permease protein NikB</fullName>
    </recommendedName>
</protein>
<keyword evidence="2 13" id="KW-0813">Transport</keyword>
<evidence type="ECO:0000256" key="3">
    <source>
        <dbReference type="ARBA" id="ARBA00022475"/>
    </source>
</evidence>
<organism evidence="15 16">
    <name type="scientific">Lacrimispora xylanolytica</name>
    <dbReference type="NCBI Taxonomy" id="29375"/>
    <lineage>
        <taxon>Bacteria</taxon>
        <taxon>Bacillati</taxon>
        <taxon>Bacillota</taxon>
        <taxon>Clostridia</taxon>
        <taxon>Lachnospirales</taxon>
        <taxon>Lachnospiraceae</taxon>
        <taxon>Lacrimispora</taxon>
    </lineage>
</organism>
<dbReference type="InterPro" id="IPR050045">
    <property type="entry name" value="Opp2B"/>
</dbReference>
<keyword evidence="16" id="KW-1185">Reference proteome</keyword>
<keyword evidence="3" id="KW-1003">Cell membrane</keyword>
<keyword evidence="4" id="KW-0533">Nickel</keyword>
<evidence type="ECO:0000256" key="5">
    <source>
        <dbReference type="ARBA" id="ARBA00022692"/>
    </source>
</evidence>
<evidence type="ECO:0000256" key="1">
    <source>
        <dbReference type="ARBA" id="ARBA00004651"/>
    </source>
</evidence>
<evidence type="ECO:0000256" key="4">
    <source>
        <dbReference type="ARBA" id="ARBA00022596"/>
    </source>
</evidence>
<name>A0ABY7AI62_9FIRM</name>
<evidence type="ECO:0000256" key="9">
    <source>
        <dbReference type="ARBA" id="ARBA00023136"/>
    </source>
</evidence>
<keyword evidence="5 13" id="KW-0812">Transmembrane</keyword>
<evidence type="ECO:0000313" key="15">
    <source>
        <dbReference type="EMBL" id="WAJ25488.1"/>
    </source>
</evidence>
<feature type="transmembrane region" description="Helical" evidence="13">
    <location>
        <begin position="12"/>
        <end position="30"/>
    </location>
</feature>
<dbReference type="Pfam" id="PF00528">
    <property type="entry name" value="BPD_transp_1"/>
    <property type="match status" value="1"/>
</dbReference>
<evidence type="ECO:0000256" key="6">
    <source>
        <dbReference type="ARBA" id="ARBA00022989"/>
    </source>
</evidence>
<evidence type="ECO:0000259" key="14">
    <source>
        <dbReference type="PROSITE" id="PS50928"/>
    </source>
</evidence>
<feature type="transmembrane region" description="Helical" evidence="13">
    <location>
        <begin position="276"/>
        <end position="302"/>
    </location>
</feature>
<evidence type="ECO:0000256" key="2">
    <source>
        <dbReference type="ARBA" id="ARBA00022448"/>
    </source>
</evidence>
<dbReference type="PROSITE" id="PS50928">
    <property type="entry name" value="ABC_TM1"/>
    <property type="match status" value="1"/>
</dbReference>
<evidence type="ECO:0000256" key="13">
    <source>
        <dbReference type="RuleBase" id="RU363032"/>
    </source>
</evidence>
<dbReference type="EMBL" id="CP113524">
    <property type="protein sequence ID" value="WAJ25488.1"/>
    <property type="molecule type" value="Genomic_DNA"/>
</dbReference>
<dbReference type="PANTHER" id="PTHR43163">
    <property type="entry name" value="DIPEPTIDE TRANSPORT SYSTEM PERMEASE PROTEIN DPPB-RELATED"/>
    <property type="match status" value="1"/>
</dbReference>
<reference evidence="15" key="1">
    <citation type="submission" date="2022-11" db="EMBL/GenBank/DDBJ databases">
        <title>Lacrimispora xylanolytica sy1, complete genome.</title>
        <authorList>
            <person name="Choi S."/>
        </authorList>
    </citation>
    <scope>NUCLEOTIDE SEQUENCE</scope>
    <source>
        <strain evidence="15">Sy1</strain>
    </source>
</reference>
<evidence type="ECO:0000256" key="11">
    <source>
        <dbReference type="ARBA" id="ARBA00038669"/>
    </source>
</evidence>
<gene>
    <name evidence="15" type="ORF">OW255_08235</name>
</gene>
<dbReference type="RefSeq" id="WP_268116337.1">
    <property type="nucleotide sequence ID" value="NZ_CP113524.1"/>
</dbReference>
<feature type="transmembrane region" description="Helical" evidence="13">
    <location>
        <begin position="137"/>
        <end position="158"/>
    </location>
</feature>
<proteinExistence type="inferred from homology"/>
<dbReference type="Proteomes" id="UP001163115">
    <property type="component" value="Chromosome"/>
</dbReference>
<dbReference type="Gene3D" id="1.10.3720.10">
    <property type="entry name" value="MetI-like"/>
    <property type="match status" value="1"/>
</dbReference>
<feature type="transmembrane region" description="Helical" evidence="13">
    <location>
        <begin position="164"/>
        <end position="187"/>
    </location>
</feature>
<evidence type="ECO:0000313" key="16">
    <source>
        <dbReference type="Proteomes" id="UP001163115"/>
    </source>
</evidence>
<dbReference type="NCBIfam" id="NF045470">
    <property type="entry name" value="Opp2B"/>
    <property type="match status" value="1"/>
</dbReference>
<evidence type="ECO:0000256" key="10">
    <source>
        <dbReference type="ARBA" id="ARBA00024202"/>
    </source>
</evidence>
<keyword evidence="8" id="KW-0921">Nickel transport</keyword>
<dbReference type="PANTHER" id="PTHR43163:SF6">
    <property type="entry name" value="DIPEPTIDE TRANSPORT SYSTEM PERMEASE PROTEIN DPPB-RELATED"/>
    <property type="match status" value="1"/>
</dbReference>
<dbReference type="CDD" id="cd06261">
    <property type="entry name" value="TM_PBP2"/>
    <property type="match status" value="1"/>
</dbReference>
<evidence type="ECO:0000256" key="12">
    <source>
        <dbReference type="ARBA" id="ARBA00044774"/>
    </source>
</evidence>
<feature type="transmembrane region" description="Helical" evidence="13">
    <location>
        <begin position="232"/>
        <end position="256"/>
    </location>
</feature>